<name>A0A8X7QRN8_BRACI</name>
<comment type="caution">
    <text evidence="1">The sequence shown here is derived from an EMBL/GenBank/DDBJ whole genome shotgun (WGS) entry which is preliminary data.</text>
</comment>
<dbReference type="EMBL" id="JAAMPC010000012">
    <property type="protein sequence ID" value="KAG2274543.1"/>
    <property type="molecule type" value="Genomic_DNA"/>
</dbReference>
<proteinExistence type="predicted"/>
<dbReference type="AlphaFoldDB" id="A0A8X7QRN8"/>
<gene>
    <name evidence="1" type="ORF">Bca52824_057098</name>
</gene>
<protein>
    <submittedName>
        <fullName evidence="1">Uncharacterized protein</fullName>
    </submittedName>
</protein>
<sequence length="70" mass="7897">MTPTASTNLSRFESTKSIYLQSNLIQGIIASHRLNAFKNLLREVGVYELSVFDVARSNSHFKLCESLVCF</sequence>
<dbReference type="OrthoDB" id="1931061at2759"/>
<evidence type="ECO:0000313" key="1">
    <source>
        <dbReference type="EMBL" id="KAG2274543.1"/>
    </source>
</evidence>
<dbReference type="Proteomes" id="UP000886595">
    <property type="component" value="Unassembled WGS sequence"/>
</dbReference>
<reference evidence="1 2" key="1">
    <citation type="submission" date="2020-02" db="EMBL/GenBank/DDBJ databases">
        <authorList>
            <person name="Ma Q."/>
            <person name="Huang Y."/>
            <person name="Song X."/>
            <person name="Pei D."/>
        </authorList>
    </citation>
    <scope>NUCLEOTIDE SEQUENCE [LARGE SCALE GENOMIC DNA]</scope>
    <source>
        <strain evidence="1">Sxm20200214</strain>
        <tissue evidence="1">Leaf</tissue>
    </source>
</reference>
<organism evidence="1 2">
    <name type="scientific">Brassica carinata</name>
    <name type="common">Ethiopian mustard</name>
    <name type="synonym">Abyssinian cabbage</name>
    <dbReference type="NCBI Taxonomy" id="52824"/>
    <lineage>
        <taxon>Eukaryota</taxon>
        <taxon>Viridiplantae</taxon>
        <taxon>Streptophyta</taxon>
        <taxon>Embryophyta</taxon>
        <taxon>Tracheophyta</taxon>
        <taxon>Spermatophyta</taxon>
        <taxon>Magnoliopsida</taxon>
        <taxon>eudicotyledons</taxon>
        <taxon>Gunneridae</taxon>
        <taxon>Pentapetalae</taxon>
        <taxon>rosids</taxon>
        <taxon>malvids</taxon>
        <taxon>Brassicales</taxon>
        <taxon>Brassicaceae</taxon>
        <taxon>Brassiceae</taxon>
        <taxon>Brassica</taxon>
    </lineage>
</organism>
<keyword evidence="2" id="KW-1185">Reference proteome</keyword>
<evidence type="ECO:0000313" key="2">
    <source>
        <dbReference type="Proteomes" id="UP000886595"/>
    </source>
</evidence>
<accession>A0A8X7QRN8</accession>